<dbReference type="Gene3D" id="1.25.10.10">
    <property type="entry name" value="Leucine-rich Repeat Variant"/>
    <property type="match status" value="1"/>
</dbReference>
<feature type="non-terminal residue" evidence="6">
    <location>
        <position position="1"/>
    </location>
</feature>
<feature type="compositionally biased region" description="Polar residues" evidence="2">
    <location>
        <begin position="491"/>
        <end position="510"/>
    </location>
</feature>
<dbReference type="SUPFAM" id="SSF48371">
    <property type="entry name" value="ARM repeat"/>
    <property type="match status" value="1"/>
</dbReference>
<evidence type="ECO:0000256" key="1">
    <source>
        <dbReference type="PROSITE-ProRule" id="PRU00221"/>
    </source>
</evidence>
<dbReference type="PANTHER" id="PTHR35549">
    <property type="entry name" value="OS04G0584500 PROTEIN"/>
    <property type="match status" value="1"/>
</dbReference>
<feature type="domain" description="Putative E3 ubiquitin-protein ligase LIN ARM repeats" evidence="5">
    <location>
        <begin position="631"/>
        <end position="794"/>
    </location>
</feature>
<feature type="compositionally biased region" description="Basic and acidic residues" evidence="2">
    <location>
        <begin position="472"/>
        <end position="481"/>
    </location>
</feature>
<dbReference type="SMART" id="SM00320">
    <property type="entry name" value="WD40"/>
    <property type="match status" value="3"/>
</dbReference>
<evidence type="ECO:0000259" key="3">
    <source>
        <dbReference type="Pfam" id="PF23568"/>
    </source>
</evidence>
<accession>A0A1D1Z025</accession>
<protein>
    <submittedName>
        <fullName evidence="6">Putative E3 ubiquitin-protein ligase LIN-1</fullName>
    </submittedName>
</protein>
<dbReference type="InterPro" id="IPR055566">
    <property type="entry name" value="ARM_LIN"/>
</dbReference>
<dbReference type="InterPro" id="IPR056512">
    <property type="entry name" value="LIN_N"/>
</dbReference>
<dbReference type="Pfam" id="PF23568">
    <property type="entry name" value="ARM_LIN"/>
    <property type="match status" value="1"/>
</dbReference>
<dbReference type="PROSITE" id="PS50082">
    <property type="entry name" value="WD_REPEATS_2"/>
    <property type="match status" value="2"/>
</dbReference>
<dbReference type="Pfam" id="PF23654">
    <property type="entry name" value="ARM_LIN_2nd"/>
    <property type="match status" value="1"/>
</dbReference>
<proteinExistence type="predicted"/>
<dbReference type="InterPro" id="IPR011989">
    <property type="entry name" value="ARM-like"/>
</dbReference>
<feature type="domain" description="Putative E3 ubiquitin-protein ligase LIN ARM-like" evidence="4">
    <location>
        <begin position="796"/>
        <end position="1150"/>
    </location>
</feature>
<dbReference type="EMBL" id="GDJX01007679">
    <property type="protein sequence ID" value="JAT60257.1"/>
    <property type="molecule type" value="Transcribed_RNA"/>
</dbReference>
<dbReference type="Pfam" id="PF23628">
    <property type="entry name" value="ARM_LIN_C"/>
    <property type="match status" value="1"/>
</dbReference>
<dbReference type="PROSITE" id="PS50294">
    <property type="entry name" value="WD_REPEATS_REGION"/>
    <property type="match status" value="1"/>
</dbReference>
<feature type="compositionally biased region" description="Polar residues" evidence="2">
    <location>
        <begin position="456"/>
        <end position="469"/>
    </location>
</feature>
<organism evidence="6">
    <name type="scientific">Anthurium amnicola</name>
    <dbReference type="NCBI Taxonomy" id="1678845"/>
    <lineage>
        <taxon>Eukaryota</taxon>
        <taxon>Viridiplantae</taxon>
        <taxon>Streptophyta</taxon>
        <taxon>Embryophyta</taxon>
        <taxon>Tracheophyta</taxon>
        <taxon>Spermatophyta</taxon>
        <taxon>Magnoliopsida</taxon>
        <taxon>Liliopsida</taxon>
        <taxon>Araceae</taxon>
        <taxon>Pothoideae</taxon>
        <taxon>Potheae</taxon>
        <taxon>Anthurium</taxon>
    </lineage>
</organism>
<dbReference type="Pfam" id="PF00400">
    <property type="entry name" value="WD40"/>
    <property type="match status" value="1"/>
</dbReference>
<evidence type="ECO:0000259" key="5">
    <source>
        <dbReference type="Pfam" id="PF23654"/>
    </source>
</evidence>
<dbReference type="InterPro" id="IPR036322">
    <property type="entry name" value="WD40_repeat_dom_sf"/>
</dbReference>
<dbReference type="PANTHER" id="PTHR35549:SF2">
    <property type="entry name" value="TRANSDUCIN_WD40 REPEAT-LIKE SUPERFAMILY PROTEIN"/>
    <property type="match status" value="1"/>
</dbReference>
<feature type="compositionally biased region" description="Pro residues" evidence="2">
    <location>
        <begin position="9"/>
        <end position="18"/>
    </location>
</feature>
<evidence type="ECO:0000259" key="4">
    <source>
        <dbReference type="Pfam" id="PF23628"/>
    </source>
</evidence>
<dbReference type="SUPFAM" id="SSF50978">
    <property type="entry name" value="WD40 repeat-like"/>
    <property type="match status" value="1"/>
</dbReference>
<feature type="region of interest" description="Disordered" evidence="2">
    <location>
        <begin position="1"/>
        <end position="22"/>
    </location>
</feature>
<dbReference type="InterPro" id="IPR015943">
    <property type="entry name" value="WD40/YVTN_repeat-like_dom_sf"/>
</dbReference>
<evidence type="ECO:0000313" key="6">
    <source>
        <dbReference type="EMBL" id="JAT60257.1"/>
    </source>
</evidence>
<feature type="domain" description="Putative E3 ubiquitin-protein ligase LIN N-terminal" evidence="3">
    <location>
        <begin position="140"/>
        <end position="296"/>
    </location>
</feature>
<sequence>HHHHHHHVPPSPNKPTPPTTHTHTLPLRYNHCHLSFFLSFIPSPSPPPPLLLSFFFSVPLSVTTFKQGWCPCPACLPYNLPRLSLSALVISHRQVSNSWGGGVLLACPATHHPPTMASSANYSPPAAESPTAAHRLDLGAIHTLVSSVDRHVRRFLSDDDARAALQARCAARLAAAKRRGHCDFAEHSVVSNLYWGVENVEAAVRAEPGEGRRPRLVAAERMLQIPAMLEEEGATAGLPNRYLVCCSYFYLALVRRLQGDDWQMAMHLLQAVAVSPRHVRTEFAPALCRNLFVSRIAAGGCEDAVDEATGHLARRYKNWLMYYRVVSYGEKPPSPSLWGEVRAIEDSRCREPPHSYPYRKCVSTTYSIPVEQESSGPIFYKGKVCHPQYPPESKEGESSIAPKASISNVVRKDNGMEAEDGMNLFIKLDYSAYNENKEIFDIKRLQEMLEDSQSETSVSFYSQIDSTEGSDSEVKMHKQESPPEVLPPNADFTSASRNMPSSLSGSSTKTCPYEAPRYPMHVESYGLKSGYLVSSESLGSVSDLSLSVLDIRDAGMCPSYKCYLEYSTSPSSSPAREFRCFGHFQSKLLRRYHFPESVHRGSFARKKLNFSNVGKDWIVGQSTYENDNCIEFLGRFEKAVSTLCFSEGLGKCEDAGIEVTSVWEMLTNKQEAKYSTLKQEILHQLLDIISTSKEEKVVKTSVYILLVLVSEDKSIIDDIRRKELHLYCLARALKTNIQEAVILIYLLKPSPSQIKDLELLPALVEVACNPNLSYQEASISLPLSPTAASIAIIEILVTAFDYVTNNMHLAAISSPQILSKLVNVARNKNLEEGVALAAILVRCIRLSGNCRKFLSQVTPVDPFLHLLKSSELRAKYAALEYFHEILRMPRSSAIVLLHQIRQLGNINIMHTLMACIQQAHLEHKLLAANLLLQLDMLEDSLGKSIFKEEAMEVLLEAIASEETPSTQILSGFILSNLGGTYAWTGEPYTAAWLVKKAGLISNYHRNIIKNVDFCDPCLQEVEMDAWSSKTARSVIKFGSSVFNALAKGIQSKTRSVSRDCLIASTWLGCEMAVMGTSNLRYSACEILLDGVVNFLPPGFELDERVLACQCVYNYASGKGMQKLMKFSEGLRESFRRLSGVTWMAEELLRVTDYFLPAKPQRVSCVHSQILEASSHVSGAATALIFYKGQLFSGYSDGSIKVWDIKGQTMKLLLEVREHKKAVTCFTLSDPGNKLMSGSADKTVRVWQMVQRKLECVEIIDIKEPVQKLGSSGDKVFVVTQGRGLKVCQSSRIIQTFCKNKHVRCLGISQGKLYVGCTDSSIQEVDILHGQKQEIRPPTNCWRMHNRPINSIIFCKGWVYHAGSTIEGSRFKEWRRRNKPEVTIGMAKGTNVLDMAVVEDFVYLSCSSTPSILQIWLRGQQRKVGRLSAGSKIVSLLTGNDIVLCGTENGLIKGWIPL</sequence>
<feature type="region of interest" description="Disordered" evidence="2">
    <location>
        <begin position="456"/>
        <end position="510"/>
    </location>
</feature>
<dbReference type="InterPro" id="IPR056514">
    <property type="entry name" value="ARM_LIN_2nd"/>
</dbReference>
<feature type="repeat" description="WD" evidence="1">
    <location>
        <begin position="1215"/>
        <end position="1248"/>
    </location>
</feature>
<evidence type="ECO:0000256" key="2">
    <source>
        <dbReference type="SAM" id="MobiDB-lite"/>
    </source>
</evidence>
<reference evidence="6" key="1">
    <citation type="submission" date="2015-07" db="EMBL/GenBank/DDBJ databases">
        <title>Transcriptome Assembly of Anthurium amnicola.</title>
        <authorList>
            <person name="Suzuki J."/>
        </authorList>
    </citation>
    <scope>NUCLEOTIDE SEQUENCE</scope>
</reference>
<gene>
    <name evidence="6" type="primary">CERBERUS_7</name>
    <name evidence="6" type="ORF">g.113270</name>
</gene>
<dbReference type="Gene3D" id="2.130.10.10">
    <property type="entry name" value="YVTN repeat-like/Quinoprotein amine dehydrogenase"/>
    <property type="match status" value="1"/>
</dbReference>
<dbReference type="InterPro" id="IPR001680">
    <property type="entry name" value="WD40_rpt"/>
</dbReference>
<dbReference type="InterPro" id="IPR016024">
    <property type="entry name" value="ARM-type_fold"/>
</dbReference>
<name>A0A1D1Z025_9ARAE</name>
<keyword evidence="1" id="KW-0853">WD repeat</keyword>
<feature type="repeat" description="WD" evidence="1">
    <location>
        <begin position="1190"/>
        <end position="1205"/>
    </location>
</feature>